<feature type="transmembrane region" description="Helical" evidence="1">
    <location>
        <begin position="12"/>
        <end position="32"/>
    </location>
</feature>
<comment type="caution">
    <text evidence="2">The sequence shown here is derived from an EMBL/GenBank/DDBJ whole genome shotgun (WGS) entry which is preliminary data.</text>
</comment>
<dbReference type="RefSeq" id="XP_060299186.1">
    <property type="nucleotide sequence ID" value="XM_060437360.1"/>
</dbReference>
<gene>
    <name evidence="2" type="ORF">B0T26DRAFT_641627</name>
</gene>
<evidence type="ECO:0000313" key="3">
    <source>
        <dbReference type="Proteomes" id="UP001172101"/>
    </source>
</evidence>
<evidence type="ECO:0000256" key="1">
    <source>
        <dbReference type="SAM" id="Phobius"/>
    </source>
</evidence>
<reference evidence="2" key="1">
    <citation type="submission" date="2023-06" db="EMBL/GenBank/DDBJ databases">
        <title>Genome-scale phylogeny and comparative genomics of the fungal order Sordariales.</title>
        <authorList>
            <consortium name="Lawrence Berkeley National Laboratory"/>
            <person name="Hensen N."/>
            <person name="Bonometti L."/>
            <person name="Westerberg I."/>
            <person name="Brannstrom I.O."/>
            <person name="Guillou S."/>
            <person name="Cros-Aarteil S."/>
            <person name="Calhoun S."/>
            <person name="Haridas S."/>
            <person name="Kuo A."/>
            <person name="Mondo S."/>
            <person name="Pangilinan J."/>
            <person name="Riley R."/>
            <person name="LaButti K."/>
            <person name="Andreopoulos B."/>
            <person name="Lipzen A."/>
            <person name="Chen C."/>
            <person name="Yanf M."/>
            <person name="Daum C."/>
            <person name="Ng V."/>
            <person name="Clum A."/>
            <person name="Steindorff A."/>
            <person name="Ohm R."/>
            <person name="Martin F."/>
            <person name="Silar P."/>
            <person name="Natvig D."/>
            <person name="Lalanne C."/>
            <person name="Gautier V."/>
            <person name="Ament-velasquez S.L."/>
            <person name="Kruys A."/>
            <person name="Hutchinson M.I."/>
            <person name="Powell A.J."/>
            <person name="Barry K."/>
            <person name="Miller A.N."/>
            <person name="Grigoriev I.V."/>
            <person name="Debuchy R."/>
            <person name="Gladieux P."/>
            <person name="Thoren M.H."/>
            <person name="Johannesson H."/>
        </authorList>
    </citation>
    <scope>NUCLEOTIDE SEQUENCE</scope>
    <source>
        <strain evidence="2">SMH2392-1A</strain>
    </source>
</reference>
<evidence type="ECO:0000313" key="2">
    <source>
        <dbReference type="EMBL" id="KAK0723262.1"/>
    </source>
</evidence>
<dbReference type="Proteomes" id="UP001172101">
    <property type="component" value="Unassembled WGS sequence"/>
</dbReference>
<keyword evidence="1" id="KW-0472">Membrane</keyword>
<dbReference type="AlphaFoldDB" id="A0AA40E346"/>
<accession>A0AA40E346</accession>
<dbReference type="EMBL" id="JAUIRO010000003">
    <property type="protein sequence ID" value="KAK0723262.1"/>
    <property type="molecule type" value="Genomic_DNA"/>
</dbReference>
<sequence>MYRTQNFQWKAVHVLAILAHVGLVIASSVSFVQNLNMGRDNNDRNAIDWSKVVSSNSNPCSFALMGGFGRLGSSDIFDVAIYTLPLSALAVGIVGLIFNIVLFVILLAVETSRPSLTEGEQHWRKQIVTFFGCVFNLLLAGAGIGLACTMGLKISVSRSLISPTALAAIQSPICMCTAVYDAVKNHRDGKGLLD</sequence>
<protein>
    <submittedName>
        <fullName evidence="2">Uncharacterized protein</fullName>
    </submittedName>
</protein>
<keyword evidence="1" id="KW-1133">Transmembrane helix</keyword>
<keyword evidence="1" id="KW-0812">Transmembrane</keyword>
<keyword evidence="3" id="KW-1185">Reference proteome</keyword>
<proteinExistence type="predicted"/>
<dbReference type="GeneID" id="85320630"/>
<feature type="transmembrane region" description="Helical" evidence="1">
    <location>
        <begin position="130"/>
        <end position="154"/>
    </location>
</feature>
<name>A0AA40E346_9PEZI</name>
<organism evidence="2 3">
    <name type="scientific">Lasiosphaeria miniovina</name>
    <dbReference type="NCBI Taxonomy" id="1954250"/>
    <lineage>
        <taxon>Eukaryota</taxon>
        <taxon>Fungi</taxon>
        <taxon>Dikarya</taxon>
        <taxon>Ascomycota</taxon>
        <taxon>Pezizomycotina</taxon>
        <taxon>Sordariomycetes</taxon>
        <taxon>Sordariomycetidae</taxon>
        <taxon>Sordariales</taxon>
        <taxon>Lasiosphaeriaceae</taxon>
        <taxon>Lasiosphaeria</taxon>
    </lineage>
</organism>
<feature type="transmembrane region" description="Helical" evidence="1">
    <location>
        <begin position="79"/>
        <end position="109"/>
    </location>
</feature>